<evidence type="ECO:0000259" key="1">
    <source>
        <dbReference type="Pfam" id="PF10421"/>
    </source>
</evidence>
<dbReference type="Gene3D" id="1.10.1410.20">
    <property type="entry name" value="2'-5'-oligoadenylate synthetase 1, domain 2"/>
    <property type="match status" value="1"/>
</dbReference>
<reference evidence="2" key="1">
    <citation type="submission" date="2020-04" db="EMBL/GenBank/DDBJ databases">
        <authorList>
            <person name="Alioto T."/>
            <person name="Alioto T."/>
            <person name="Gomez Garrido J."/>
        </authorList>
    </citation>
    <scope>NUCLEOTIDE SEQUENCE</scope>
    <source>
        <strain evidence="2">A484AB</strain>
    </source>
</reference>
<keyword evidence="3" id="KW-1185">Reference proteome</keyword>
<protein>
    <recommendedName>
        <fullName evidence="1">2'-5'-oligoadenylate synthetase 1 domain-containing protein</fullName>
    </recommendedName>
</protein>
<dbReference type="SUPFAM" id="SSF81631">
    <property type="entry name" value="PAP/OAS1 substrate-binding domain"/>
    <property type="match status" value="1"/>
</dbReference>
<dbReference type="EMBL" id="CACRXK020013026">
    <property type="protein sequence ID" value="CAB4024422.1"/>
    <property type="molecule type" value="Genomic_DNA"/>
</dbReference>
<dbReference type="GO" id="GO:0001730">
    <property type="term" value="F:2'-5'-oligoadenylate synthetase activity"/>
    <property type="evidence" value="ECO:0007669"/>
    <property type="project" value="TreeGrafter"/>
</dbReference>
<evidence type="ECO:0000313" key="2">
    <source>
        <dbReference type="EMBL" id="CAB4024422.1"/>
    </source>
</evidence>
<dbReference type="GO" id="GO:0005654">
    <property type="term" value="C:nucleoplasm"/>
    <property type="evidence" value="ECO:0007669"/>
    <property type="project" value="TreeGrafter"/>
</dbReference>
<feature type="domain" description="2'-5'-oligoadenylate synthetase 1" evidence="1">
    <location>
        <begin position="10"/>
        <end position="160"/>
    </location>
</feature>
<organism evidence="2 3">
    <name type="scientific">Paramuricea clavata</name>
    <name type="common">Red gorgonian</name>
    <name type="synonym">Violescent sea-whip</name>
    <dbReference type="NCBI Taxonomy" id="317549"/>
    <lineage>
        <taxon>Eukaryota</taxon>
        <taxon>Metazoa</taxon>
        <taxon>Cnidaria</taxon>
        <taxon>Anthozoa</taxon>
        <taxon>Octocorallia</taxon>
        <taxon>Malacalcyonacea</taxon>
        <taxon>Plexauridae</taxon>
        <taxon>Paramuricea</taxon>
    </lineage>
</organism>
<comment type="caution">
    <text evidence="2">The sequence shown here is derived from an EMBL/GenBank/DDBJ whole genome shotgun (WGS) entry which is preliminary data.</text>
</comment>
<dbReference type="GO" id="GO:0016020">
    <property type="term" value="C:membrane"/>
    <property type="evidence" value="ECO:0007669"/>
    <property type="project" value="TreeGrafter"/>
</dbReference>
<name>A0A6S7K9T2_PARCT</name>
<gene>
    <name evidence="2" type="ORF">PACLA_8A010900</name>
</gene>
<dbReference type="Proteomes" id="UP001152795">
    <property type="component" value="Unassembled WGS sequence"/>
</dbReference>
<dbReference type="GO" id="GO:0003725">
    <property type="term" value="F:double-stranded RNA binding"/>
    <property type="evidence" value="ECO:0007669"/>
    <property type="project" value="TreeGrafter"/>
</dbReference>
<proteinExistence type="predicted"/>
<dbReference type="OrthoDB" id="1885901at2759"/>
<dbReference type="InterPro" id="IPR018952">
    <property type="entry name" value="2-5-oligoAdlate_synth_1_dom2/C"/>
</dbReference>
<dbReference type="PANTHER" id="PTHR11258">
    <property type="entry name" value="2-5 OLIGOADENYLATE SYNTHETASE"/>
    <property type="match status" value="1"/>
</dbReference>
<accession>A0A6S7K9T2</accession>
<dbReference type="AlphaFoldDB" id="A0A6S7K9T2"/>
<sequence length="230" mass="26132">MIENVADRHLYATSLCTLQVGYIKNLQNARVRNLIRLVKFWLQRAFSTDDEKSNLPSAYSLQFLVISLWESAGRPETFKPSVGFRAIMETLQNYSDMYVTWSVYYSKDKIQRALVNQRRPILMDPCDPTKNYAAECNCWNDVATVAIATLGLNSKSFSKNTEFLKEKNRTKCILVQLPHLRVCNVASGSIITTINRTGLLSYQRVVFSLKGILDVDGRDAFTTAIWANVA</sequence>
<dbReference type="GO" id="GO:0005829">
    <property type="term" value="C:cytosol"/>
    <property type="evidence" value="ECO:0007669"/>
    <property type="project" value="TreeGrafter"/>
</dbReference>
<dbReference type="PANTHER" id="PTHR11258:SF11">
    <property type="entry name" value="C2H2-TYPE DOMAIN-CONTAINING PROTEIN"/>
    <property type="match status" value="1"/>
</dbReference>
<evidence type="ECO:0000313" key="3">
    <source>
        <dbReference type="Proteomes" id="UP001152795"/>
    </source>
</evidence>
<dbReference type="Pfam" id="PF10421">
    <property type="entry name" value="OAS1_C"/>
    <property type="match status" value="1"/>
</dbReference>